<accession>A0A382QQM6</accession>
<evidence type="ECO:0008006" key="2">
    <source>
        <dbReference type="Google" id="ProtNLM"/>
    </source>
</evidence>
<dbReference type="EMBL" id="UINC01116233">
    <property type="protein sequence ID" value="SVC87824.1"/>
    <property type="molecule type" value="Genomic_DNA"/>
</dbReference>
<gene>
    <name evidence="1" type="ORF">METZ01_LOCUS340678</name>
</gene>
<protein>
    <recommendedName>
        <fullName evidence="2">DUF1318 domain-containing protein</fullName>
    </recommendedName>
</protein>
<sequence length="128" mass="13892">MKTTHKILTAVFSLIMLGPLLSPVVADELDDLKKRFQARAPALGKLKASGKLGETDKGYVEPVKGAELPAADKKLMQAENQDRRAGYNIIAEKRKIPPAKVGQLAGAKKIKSTKAGEWVKQGGSWKKK</sequence>
<dbReference type="AlphaFoldDB" id="A0A382QQM6"/>
<organism evidence="1">
    <name type="scientific">marine metagenome</name>
    <dbReference type="NCBI Taxonomy" id="408172"/>
    <lineage>
        <taxon>unclassified sequences</taxon>
        <taxon>metagenomes</taxon>
        <taxon>ecological metagenomes</taxon>
    </lineage>
</organism>
<reference evidence="1" key="1">
    <citation type="submission" date="2018-05" db="EMBL/GenBank/DDBJ databases">
        <authorList>
            <person name="Lanie J.A."/>
            <person name="Ng W.-L."/>
            <person name="Kazmierczak K.M."/>
            <person name="Andrzejewski T.M."/>
            <person name="Davidsen T.M."/>
            <person name="Wayne K.J."/>
            <person name="Tettelin H."/>
            <person name="Glass J.I."/>
            <person name="Rusch D."/>
            <person name="Podicherti R."/>
            <person name="Tsui H.-C.T."/>
            <person name="Winkler M.E."/>
        </authorList>
    </citation>
    <scope>NUCLEOTIDE SEQUENCE</scope>
</reference>
<dbReference type="InterPro" id="IPR008309">
    <property type="entry name" value="YdbL"/>
</dbReference>
<name>A0A382QQM6_9ZZZZ</name>
<dbReference type="Pfam" id="PF07027">
    <property type="entry name" value="DUF1318"/>
    <property type="match status" value="1"/>
</dbReference>
<evidence type="ECO:0000313" key="1">
    <source>
        <dbReference type="EMBL" id="SVC87824.1"/>
    </source>
</evidence>
<proteinExistence type="predicted"/>